<dbReference type="PATRIC" id="fig|1121305.3.peg.376"/>
<keyword evidence="8" id="KW-0969">Cilium</keyword>
<keyword evidence="8" id="KW-0282">Flagellum</keyword>
<dbReference type="PANTHER" id="PTHR30435">
    <property type="entry name" value="FLAGELLAR PROTEIN"/>
    <property type="match status" value="1"/>
</dbReference>
<dbReference type="RefSeq" id="WP_061857313.1">
    <property type="nucleotide sequence ID" value="NZ_LTBB01000002.1"/>
</dbReference>
<evidence type="ECO:0000256" key="3">
    <source>
        <dbReference type="ARBA" id="ARBA00014376"/>
    </source>
</evidence>
<dbReference type="EMBL" id="LTBB01000002">
    <property type="protein sequence ID" value="KYH29737.1"/>
    <property type="molecule type" value="Genomic_DNA"/>
</dbReference>
<reference evidence="8 9" key="1">
    <citation type="submission" date="2016-02" db="EMBL/GenBank/DDBJ databases">
        <title>Genome sequence of Clostridium colicanis DSM 13634.</title>
        <authorList>
            <person name="Poehlein A."/>
            <person name="Daniel R."/>
        </authorList>
    </citation>
    <scope>NUCLEOTIDE SEQUENCE [LARGE SCALE GENOMIC DNA]</scope>
    <source>
        <strain evidence="8 9">DSM 13634</strain>
    </source>
</reference>
<keyword evidence="9" id="KW-1185">Reference proteome</keyword>
<comment type="similarity">
    <text evidence="2 6">Belongs to the flagella basal body rod proteins family.</text>
</comment>
<organism evidence="8 9">
    <name type="scientific">Clostridium colicanis DSM 13634</name>
    <dbReference type="NCBI Taxonomy" id="1121305"/>
    <lineage>
        <taxon>Bacteria</taxon>
        <taxon>Bacillati</taxon>
        <taxon>Bacillota</taxon>
        <taxon>Clostridia</taxon>
        <taxon>Eubacteriales</taxon>
        <taxon>Clostridiaceae</taxon>
        <taxon>Clostridium</taxon>
    </lineage>
</organism>
<feature type="domain" description="Flagellar basal body rod protein N-terminal" evidence="7">
    <location>
        <begin position="28"/>
        <end position="43"/>
    </location>
</feature>
<comment type="function">
    <text evidence="5 6">Structural component of flagellum, the bacterial motility apparatus. Part of the rod structure of flagellar basal body.</text>
</comment>
<dbReference type="PANTHER" id="PTHR30435:SF12">
    <property type="entry name" value="FLAGELLAR BASAL BODY ROD PROTEIN FLGB"/>
    <property type="match status" value="1"/>
</dbReference>
<keyword evidence="4 6" id="KW-0975">Bacterial flagellum</keyword>
<comment type="subunit">
    <text evidence="6">The basal body constitutes a major portion of the flagellar organelle and consists of a number of rings mounted on a central rod.</text>
</comment>
<evidence type="ECO:0000313" key="8">
    <source>
        <dbReference type="EMBL" id="KYH29737.1"/>
    </source>
</evidence>
<evidence type="ECO:0000256" key="2">
    <source>
        <dbReference type="ARBA" id="ARBA00009677"/>
    </source>
</evidence>
<protein>
    <recommendedName>
        <fullName evidence="3 6">Flagellar basal body rod protein FlgB</fullName>
    </recommendedName>
</protein>
<gene>
    <name evidence="8" type="primary">flgB</name>
    <name evidence="8" type="ORF">CLCOL_03750</name>
</gene>
<evidence type="ECO:0000256" key="1">
    <source>
        <dbReference type="ARBA" id="ARBA00004117"/>
    </source>
</evidence>
<name>A0A151AQQ7_9CLOT</name>
<keyword evidence="8" id="KW-0966">Cell projection</keyword>
<dbReference type="PIRSF" id="PIRSF002889">
    <property type="entry name" value="Rod_FlgB"/>
    <property type="match status" value="1"/>
</dbReference>
<dbReference type="Proteomes" id="UP000075374">
    <property type="component" value="Unassembled WGS sequence"/>
</dbReference>
<comment type="subcellular location">
    <subcellularLocation>
        <location evidence="1 6">Bacterial flagellum basal body</location>
    </subcellularLocation>
</comment>
<dbReference type="AlphaFoldDB" id="A0A151AQQ7"/>
<evidence type="ECO:0000313" key="9">
    <source>
        <dbReference type="Proteomes" id="UP000075374"/>
    </source>
</evidence>
<evidence type="ECO:0000259" key="7">
    <source>
        <dbReference type="Pfam" id="PF00460"/>
    </source>
</evidence>
<dbReference type="NCBIfam" id="TIGR01396">
    <property type="entry name" value="FlgB"/>
    <property type="match status" value="1"/>
</dbReference>
<evidence type="ECO:0000256" key="6">
    <source>
        <dbReference type="PIRNR" id="PIRNR002889"/>
    </source>
</evidence>
<comment type="caution">
    <text evidence="8">The sequence shown here is derived from an EMBL/GenBank/DDBJ whole genome shotgun (WGS) entry which is preliminary data.</text>
</comment>
<accession>A0A151AQQ7</accession>
<dbReference type="GO" id="GO:0071978">
    <property type="term" value="P:bacterial-type flagellum-dependent swarming motility"/>
    <property type="evidence" value="ECO:0007669"/>
    <property type="project" value="TreeGrafter"/>
</dbReference>
<sequence length="134" mass="15133">MKMVGLSESEKTYDLIKKSLDASVARGEVIANNIANVNTKGYKRHYVTFEETLQDVKDNVSLKTTNERHITCDEEYGEISVKRDESNSMRIDGNNVDIDNEMTNLAANNLKYNALITELNSRLSLKRFVINGGK</sequence>
<dbReference type="GO" id="GO:0030694">
    <property type="term" value="C:bacterial-type flagellum basal body, rod"/>
    <property type="evidence" value="ECO:0007669"/>
    <property type="project" value="InterPro"/>
</dbReference>
<evidence type="ECO:0000256" key="5">
    <source>
        <dbReference type="ARBA" id="ARBA00024934"/>
    </source>
</evidence>
<dbReference type="InterPro" id="IPR006300">
    <property type="entry name" value="FlgB"/>
</dbReference>
<dbReference type="InterPro" id="IPR001444">
    <property type="entry name" value="Flag_bb_rod_N"/>
</dbReference>
<dbReference type="STRING" id="1121305.CLCOL_03750"/>
<dbReference type="Pfam" id="PF00460">
    <property type="entry name" value="Flg_bb_rod"/>
    <property type="match status" value="1"/>
</dbReference>
<dbReference type="NCBIfam" id="NF009266">
    <property type="entry name" value="PRK12623.1"/>
    <property type="match status" value="1"/>
</dbReference>
<evidence type="ECO:0000256" key="4">
    <source>
        <dbReference type="ARBA" id="ARBA00023143"/>
    </source>
</evidence>
<proteinExistence type="inferred from homology"/>